<comment type="caution">
    <text evidence="1">The sequence shown here is derived from an EMBL/GenBank/DDBJ whole genome shotgun (WGS) entry which is preliminary data.</text>
</comment>
<dbReference type="Proteomes" id="UP000765507">
    <property type="component" value="Unassembled WGS sequence"/>
</dbReference>
<accession>A0A8T1S048</accession>
<keyword evidence="2" id="KW-1185">Reference proteome</keyword>
<dbReference type="AlphaFoldDB" id="A0A8T1S048"/>
<protein>
    <submittedName>
        <fullName evidence="1">Uncharacterized protein</fullName>
    </submittedName>
</protein>
<sequence length="83" mass="8829">MVRVCGQRRPRAPLPACRAPACPSRLSAPYRASAELGAALGADVPLLPLRRHPGPAARALAQPNRTVGSMWFHCFEAVLRGGC</sequence>
<evidence type="ECO:0000313" key="1">
    <source>
        <dbReference type="EMBL" id="KAG6922025.1"/>
    </source>
</evidence>
<gene>
    <name evidence="1" type="ORF">G0U57_004137</name>
</gene>
<feature type="non-terminal residue" evidence="1">
    <location>
        <position position="83"/>
    </location>
</feature>
<organism evidence="1 2">
    <name type="scientific">Chelydra serpentina</name>
    <name type="common">Snapping turtle</name>
    <name type="synonym">Testudo serpentina</name>
    <dbReference type="NCBI Taxonomy" id="8475"/>
    <lineage>
        <taxon>Eukaryota</taxon>
        <taxon>Metazoa</taxon>
        <taxon>Chordata</taxon>
        <taxon>Craniata</taxon>
        <taxon>Vertebrata</taxon>
        <taxon>Euteleostomi</taxon>
        <taxon>Archelosauria</taxon>
        <taxon>Testudinata</taxon>
        <taxon>Testudines</taxon>
        <taxon>Cryptodira</taxon>
        <taxon>Durocryptodira</taxon>
        <taxon>Americhelydia</taxon>
        <taxon>Chelydroidea</taxon>
        <taxon>Chelydridae</taxon>
        <taxon>Chelydra</taxon>
    </lineage>
</organism>
<dbReference type="EMBL" id="JAHGAV010001555">
    <property type="protein sequence ID" value="KAG6922025.1"/>
    <property type="molecule type" value="Genomic_DNA"/>
</dbReference>
<name>A0A8T1S048_CHESE</name>
<proteinExistence type="predicted"/>
<evidence type="ECO:0000313" key="2">
    <source>
        <dbReference type="Proteomes" id="UP000765507"/>
    </source>
</evidence>
<reference evidence="1 2" key="1">
    <citation type="journal article" date="2020" name="G3 (Bethesda)">
        <title>Draft Genome of the Common Snapping Turtle, Chelydra serpentina, a Model for Phenotypic Plasticity in Reptiles.</title>
        <authorList>
            <person name="Das D."/>
            <person name="Singh S.K."/>
            <person name="Bierstedt J."/>
            <person name="Erickson A."/>
            <person name="Galli G.L.J."/>
            <person name="Crossley D.A. 2nd"/>
            <person name="Rhen T."/>
        </authorList>
    </citation>
    <scope>NUCLEOTIDE SEQUENCE [LARGE SCALE GENOMIC DNA]</scope>
    <source>
        <strain evidence="1">KW</strain>
    </source>
</reference>